<dbReference type="AlphaFoldDB" id="A0A078LBR6"/>
<evidence type="ECO:0000256" key="7">
    <source>
        <dbReference type="HAMAP-Rule" id="MF_00706"/>
    </source>
</evidence>
<dbReference type="NCBIfam" id="NF002987">
    <property type="entry name" value="PRK03719.1"/>
    <property type="match status" value="1"/>
</dbReference>
<comment type="similarity">
    <text evidence="1 7">Belongs to the protease inhibitor I11 (ecotin) family.</text>
</comment>
<dbReference type="InterPro" id="IPR036198">
    <property type="entry name" value="Ecotin_sf"/>
</dbReference>
<gene>
    <name evidence="7" type="primary">eco</name>
    <name evidence="8" type="ORF">BN1086_00614</name>
</gene>
<dbReference type="CDD" id="cd00242">
    <property type="entry name" value="Ecotin"/>
    <property type="match status" value="1"/>
</dbReference>
<evidence type="ECO:0000256" key="2">
    <source>
        <dbReference type="ARBA" id="ARBA00022690"/>
    </source>
</evidence>
<comment type="function">
    <text evidence="7">General inhibitor of pancreatic serine proteases: inhibits chymotrypsin, trypsin, elastases, factor X, kallikrein as well as a variety of other proteases.</text>
</comment>
<dbReference type="Gene3D" id="2.60.40.550">
    <property type="entry name" value="Ecotin"/>
    <property type="match status" value="1"/>
</dbReference>
<protein>
    <recommendedName>
        <fullName evidence="7">Ecotin</fullName>
    </recommendedName>
</protein>
<feature type="signal peptide" evidence="7">
    <location>
        <begin position="1"/>
        <end position="42"/>
    </location>
</feature>
<proteinExistence type="inferred from homology"/>
<dbReference type="InterPro" id="IPR027438">
    <property type="entry name" value="Ecotin_C"/>
</dbReference>
<comment type="subcellular location">
    <subcellularLocation>
        <location evidence="7">Periplasm</location>
    </subcellularLocation>
</comment>
<feature type="chain" id="PRO_5021065198" description="Ecotin" evidence="7">
    <location>
        <begin position="43"/>
        <end position="187"/>
    </location>
</feature>
<accession>A0A078LBR6</accession>
<dbReference type="PIRSF" id="PIRSF006865">
    <property type="entry name" value="Prot_inh_ecotin"/>
    <property type="match status" value="1"/>
</dbReference>
<sequence length="187" mass="20865" precursor="true">MNVLTCRESFRRQKKGNAVNSKMKTIVPAVLLAAFASTSAWAATSDANTQPLEKIAPYPKAEKGMKRQVIQLTPQEDESTLKVELLIGQTLEVDCNHHRLGGELASKTLEGWGYDYYVFDKVTSPVSTMMACPDGKKEQKFVTAYLGDAGMVRYNSKLPIVVYTPANVEVKYRIWKAEDKVQDAVTR</sequence>
<dbReference type="PATRIC" id="fig|545.12.peg.610"/>
<dbReference type="OMA" id="PKAEKGM"/>
<reference evidence="8" key="1">
    <citation type="submission" date="2014-06" db="EMBL/GenBank/DDBJ databases">
        <authorList>
            <person name="Urmite Genomes Urmite Genomes"/>
        </authorList>
    </citation>
    <scope>NUCLEOTIDE SEQUENCE</scope>
</reference>
<evidence type="ECO:0000256" key="4">
    <source>
        <dbReference type="ARBA" id="ARBA00022764"/>
    </source>
</evidence>
<dbReference type="HAMAP" id="MF_00706">
    <property type="entry name" value="Ecotin"/>
    <property type="match status" value="1"/>
</dbReference>
<comment type="subunit">
    <text evidence="7">Homodimer.</text>
</comment>
<name>A0A078LBR6_CITKO</name>
<evidence type="ECO:0000256" key="5">
    <source>
        <dbReference type="ARBA" id="ARBA00022900"/>
    </source>
</evidence>
<dbReference type="Pfam" id="PF03974">
    <property type="entry name" value="Ecotin"/>
    <property type="match status" value="1"/>
</dbReference>
<evidence type="ECO:0000256" key="3">
    <source>
        <dbReference type="ARBA" id="ARBA00022729"/>
    </source>
</evidence>
<dbReference type="PANTHER" id="PTHR35890:SF3">
    <property type="entry name" value="ECOTIN"/>
    <property type="match status" value="1"/>
</dbReference>
<dbReference type="SUPFAM" id="SSF49772">
    <property type="entry name" value="Ecotin, trypsin inhibitor"/>
    <property type="match status" value="1"/>
</dbReference>
<dbReference type="GO" id="GO:0004867">
    <property type="term" value="F:serine-type endopeptidase inhibitor activity"/>
    <property type="evidence" value="ECO:0007669"/>
    <property type="project" value="UniProtKB-UniRule"/>
</dbReference>
<dbReference type="FunFam" id="2.60.40.550:FF:000001">
    <property type="entry name" value="Ecotin"/>
    <property type="match status" value="1"/>
</dbReference>
<feature type="disulfide bond" evidence="7">
    <location>
        <begin position="95"/>
        <end position="132"/>
    </location>
</feature>
<keyword evidence="4 7" id="KW-0574">Periplasm</keyword>
<feature type="site" description="Reactive bond" evidence="7">
    <location>
        <begin position="129"/>
        <end position="130"/>
    </location>
</feature>
<evidence type="ECO:0000256" key="1">
    <source>
        <dbReference type="ARBA" id="ARBA00010558"/>
    </source>
</evidence>
<dbReference type="Gene3D" id="4.10.1230.10">
    <property type="entry name" value="Ecotin, trypsin inhibitor"/>
    <property type="match status" value="1"/>
</dbReference>
<dbReference type="PANTHER" id="PTHR35890">
    <property type="match status" value="1"/>
</dbReference>
<evidence type="ECO:0000256" key="6">
    <source>
        <dbReference type="ARBA" id="ARBA00023157"/>
    </source>
</evidence>
<keyword evidence="2 7" id="KW-0646">Protease inhibitor</keyword>
<dbReference type="FunFam" id="4.10.1230.10:FF:000001">
    <property type="entry name" value="Ecotin"/>
    <property type="match status" value="1"/>
</dbReference>
<keyword evidence="6 7" id="KW-1015">Disulfide bond</keyword>
<organism evidence="8">
    <name type="scientific">Citrobacter koseri</name>
    <name type="common">Citrobacter diversus</name>
    <dbReference type="NCBI Taxonomy" id="545"/>
    <lineage>
        <taxon>Bacteria</taxon>
        <taxon>Pseudomonadati</taxon>
        <taxon>Pseudomonadota</taxon>
        <taxon>Gammaproteobacteria</taxon>
        <taxon>Enterobacterales</taxon>
        <taxon>Enterobacteriaceae</taxon>
        <taxon>Citrobacter</taxon>
    </lineage>
</organism>
<evidence type="ECO:0000313" key="8">
    <source>
        <dbReference type="EMBL" id="CDZ82536.1"/>
    </source>
</evidence>
<dbReference type="InterPro" id="IPR005658">
    <property type="entry name" value="Prot_inh_ecotin"/>
</dbReference>
<keyword evidence="3 7" id="KW-0732">Signal</keyword>
<dbReference type="EMBL" id="LK931336">
    <property type="protein sequence ID" value="CDZ82536.1"/>
    <property type="molecule type" value="Genomic_DNA"/>
</dbReference>
<dbReference type="InterPro" id="IPR023084">
    <property type="entry name" value="Prot_inh_ecotin_gammaproteobac"/>
</dbReference>
<dbReference type="GO" id="GO:0042597">
    <property type="term" value="C:periplasmic space"/>
    <property type="evidence" value="ECO:0007669"/>
    <property type="project" value="UniProtKB-SubCell"/>
</dbReference>
<keyword evidence="5 7" id="KW-0722">Serine protease inhibitor</keyword>